<proteinExistence type="inferred from homology"/>
<comment type="catalytic activity">
    <reaction evidence="14">
        <text>O-phospho-L-threonyl-[protein] + H2O = L-threonyl-[protein] + phosphate</text>
        <dbReference type="Rhea" id="RHEA:47004"/>
        <dbReference type="Rhea" id="RHEA-COMP:11060"/>
        <dbReference type="Rhea" id="RHEA-COMP:11605"/>
        <dbReference type="ChEBI" id="CHEBI:15377"/>
        <dbReference type="ChEBI" id="CHEBI:30013"/>
        <dbReference type="ChEBI" id="CHEBI:43474"/>
        <dbReference type="ChEBI" id="CHEBI:61977"/>
        <dbReference type="EC" id="3.1.3.16"/>
    </reaction>
</comment>
<evidence type="ECO:0000256" key="1">
    <source>
        <dbReference type="ARBA" id="ARBA00004123"/>
    </source>
</evidence>
<keyword evidence="20" id="KW-1185">Reference proteome</keyword>
<gene>
    <name evidence="19" type="primary">LOC107387558</name>
</gene>
<feature type="domain" description="Tyrosine specific protein phosphatases" evidence="18">
    <location>
        <begin position="325"/>
        <end position="383"/>
    </location>
</feature>
<dbReference type="PRINTS" id="PR01908">
    <property type="entry name" value="ADSPHPHTASE"/>
</dbReference>
<name>A0A8C6PMX0_NOTFU</name>
<dbReference type="EC" id="3.1.3.48" evidence="4"/>
<dbReference type="FunFam" id="3.90.190.10:FF:000037">
    <property type="entry name" value="dual specificity protein phosphatase 26"/>
    <property type="match status" value="1"/>
</dbReference>
<evidence type="ECO:0000256" key="10">
    <source>
        <dbReference type="ARBA" id="ARBA00023845"/>
    </source>
</evidence>
<sequence length="411" mass="46485">MSTPHPPTPPPRPCALKACSVIPACLSQPLWYKVCINNQPVIHVVEAEVEHPDMPRGLSCLASPEVQEAKYETPSLSELIPCLQCWTFFLCRYAAKDKRTLQAHNITHVLNAADGKFNVNTGPSFYRDTSITYHGVEAFDMPSFDLSPFFYPAANFIKKALSSPTGNVFVHCAMGLSRSSTLVLAYLMIHENMTLADAITTVSANRNVSPNEGFLEQLRRLDRKLVHLICQPQTSLQRVTCLEKILNRGSVVYTHVNEVWPKVYIGDEQTAKDKLLLRSLGITHVLNAAEGTWNNVDTGSDYYNDMDIVYYGVEAEDIQTFDLSQYFFSAAKFIHETLSNHQNKLLVHCVMGRSRSATLFLAYLMIHENMTVVDAIEHVKKRRRIIPNWGFLKQLRELDQHLLERRASAES</sequence>
<keyword evidence="8" id="KW-0904">Protein phosphatase</keyword>
<evidence type="ECO:0000256" key="14">
    <source>
        <dbReference type="ARBA" id="ARBA00048336"/>
    </source>
</evidence>
<keyword evidence="9" id="KW-0539">Nucleus</keyword>
<evidence type="ECO:0000256" key="2">
    <source>
        <dbReference type="ARBA" id="ARBA00004496"/>
    </source>
</evidence>
<dbReference type="PRINTS" id="PR01909">
    <property type="entry name" value="ADSPHPHTASEA"/>
</dbReference>
<accession>A0A8C6PMX0</accession>
<reference evidence="19" key="1">
    <citation type="submission" date="2014-08" db="EMBL/GenBank/DDBJ databases">
        <authorList>
            <person name="Senf B."/>
            <person name="Petzold A."/>
            <person name="Downie B.R."/>
            <person name="Koch P."/>
            <person name="Platzer M."/>
        </authorList>
    </citation>
    <scope>NUCLEOTIDE SEQUENCE [LARGE SCALE GENOMIC DNA]</scope>
    <source>
        <strain evidence="19">GRZ</strain>
    </source>
</reference>
<comment type="catalytic activity">
    <reaction evidence="15">
        <text>O-phospho-L-tyrosyl-[protein] + H2O = L-tyrosyl-[protein] + phosphate</text>
        <dbReference type="Rhea" id="RHEA:10684"/>
        <dbReference type="Rhea" id="RHEA-COMP:10136"/>
        <dbReference type="Rhea" id="RHEA-COMP:20101"/>
        <dbReference type="ChEBI" id="CHEBI:15377"/>
        <dbReference type="ChEBI" id="CHEBI:43474"/>
        <dbReference type="ChEBI" id="CHEBI:46858"/>
        <dbReference type="ChEBI" id="CHEBI:61978"/>
        <dbReference type="EC" id="3.1.3.48"/>
    </reaction>
</comment>
<evidence type="ECO:0000259" key="18">
    <source>
        <dbReference type="PROSITE" id="PS50056"/>
    </source>
</evidence>
<evidence type="ECO:0000256" key="5">
    <source>
        <dbReference type="ARBA" id="ARBA00013081"/>
    </source>
</evidence>
<evidence type="ECO:0000313" key="20">
    <source>
        <dbReference type="Proteomes" id="UP000694548"/>
    </source>
</evidence>
<feature type="domain" description="Tyrosine-protein phosphatase" evidence="17">
    <location>
        <begin position="73"/>
        <end position="227"/>
    </location>
</feature>
<reference evidence="19" key="2">
    <citation type="submission" date="2025-08" db="UniProtKB">
        <authorList>
            <consortium name="Ensembl"/>
        </authorList>
    </citation>
    <scope>IDENTIFICATION</scope>
</reference>
<dbReference type="SMART" id="SM00195">
    <property type="entry name" value="DSPc"/>
    <property type="match status" value="2"/>
</dbReference>
<evidence type="ECO:0000313" key="19">
    <source>
        <dbReference type="Ensembl" id="ENSNFUP00015045442.1"/>
    </source>
</evidence>
<evidence type="ECO:0000256" key="8">
    <source>
        <dbReference type="ARBA" id="ARBA00022912"/>
    </source>
</evidence>
<dbReference type="InterPro" id="IPR020405">
    <property type="entry name" value="Atypical_DUSP_subfamA"/>
</dbReference>
<dbReference type="PANTHER" id="PTHR45682:SF6">
    <property type="entry name" value="DUAL SPECIFICITY PHOSPHATASE 29"/>
    <property type="match status" value="1"/>
</dbReference>
<dbReference type="GO" id="GO:0043409">
    <property type="term" value="P:negative regulation of MAPK cascade"/>
    <property type="evidence" value="ECO:0007669"/>
    <property type="project" value="TreeGrafter"/>
</dbReference>
<evidence type="ECO:0000256" key="13">
    <source>
        <dbReference type="ARBA" id="ARBA00047761"/>
    </source>
</evidence>
<dbReference type="InterPro" id="IPR000340">
    <property type="entry name" value="Dual-sp_phosphatase_cat-dom"/>
</dbReference>
<dbReference type="SUPFAM" id="SSF52799">
    <property type="entry name" value="(Phosphotyrosine protein) phosphatases II"/>
    <property type="match status" value="2"/>
</dbReference>
<dbReference type="PROSITE" id="PS00383">
    <property type="entry name" value="TYR_PHOSPHATASE_1"/>
    <property type="match status" value="2"/>
</dbReference>
<evidence type="ECO:0000256" key="3">
    <source>
        <dbReference type="ARBA" id="ARBA00008601"/>
    </source>
</evidence>
<evidence type="ECO:0000256" key="4">
    <source>
        <dbReference type="ARBA" id="ARBA00013064"/>
    </source>
</evidence>
<evidence type="ECO:0000256" key="12">
    <source>
        <dbReference type="ARBA" id="ARBA00045755"/>
    </source>
</evidence>
<feature type="active site" description="Phosphocysteine intermediate" evidence="16">
    <location>
        <position position="349"/>
    </location>
</feature>
<evidence type="ECO:0000256" key="15">
    <source>
        <dbReference type="ARBA" id="ARBA00051722"/>
    </source>
</evidence>
<dbReference type="GO" id="GO:0004725">
    <property type="term" value="F:protein tyrosine phosphatase activity"/>
    <property type="evidence" value="ECO:0007669"/>
    <property type="project" value="UniProtKB-EC"/>
</dbReference>
<evidence type="ECO:0000256" key="9">
    <source>
        <dbReference type="ARBA" id="ARBA00023242"/>
    </source>
</evidence>
<comment type="similarity">
    <text evidence="3">Belongs to the protein-tyrosine phosphatase family. Non-receptor class dual specificity subfamily.</text>
</comment>
<dbReference type="GO" id="GO:0005634">
    <property type="term" value="C:nucleus"/>
    <property type="evidence" value="ECO:0007669"/>
    <property type="project" value="UniProtKB-SubCell"/>
</dbReference>
<dbReference type="EC" id="3.1.3.16" evidence="5"/>
<dbReference type="GO" id="GO:0005737">
    <property type="term" value="C:cytoplasm"/>
    <property type="evidence" value="ECO:0007669"/>
    <property type="project" value="UniProtKB-SubCell"/>
</dbReference>
<dbReference type="InterPro" id="IPR000387">
    <property type="entry name" value="Tyr_Pase_dom"/>
</dbReference>
<dbReference type="Pfam" id="PF00782">
    <property type="entry name" value="DSPc"/>
    <property type="match status" value="2"/>
</dbReference>
<dbReference type="PANTHER" id="PTHR45682">
    <property type="entry name" value="AGAP008228-PA"/>
    <property type="match status" value="1"/>
</dbReference>
<evidence type="ECO:0000256" key="16">
    <source>
        <dbReference type="PIRSR" id="PIRSR620405-1"/>
    </source>
</evidence>
<protein>
    <recommendedName>
        <fullName evidence="10">Dual specificity phosphatase 29</fullName>
        <ecNumber evidence="5">3.1.3.16</ecNumber>
        <ecNumber evidence="4">3.1.3.48</ecNumber>
    </recommendedName>
    <alternativeName>
        <fullName evidence="11">Dual specificity phosphatase DUPD1</fullName>
    </alternativeName>
</protein>
<dbReference type="InterPro" id="IPR029021">
    <property type="entry name" value="Prot-tyrosine_phosphatase-like"/>
</dbReference>
<evidence type="ECO:0000256" key="6">
    <source>
        <dbReference type="ARBA" id="ARBA00022490"/>
    </source>
</evidence>
<evidence type="ECO:0000256" key="7">
    <source>
        <dbReference type="ARBA" id="ARBA00022801"/>
    </source>
</evidence>
<dbReference type="Ensembl" id="ENSNFUT00015047430.1">
    <property type="protein sequence ID" value="ENSNFUP00015045442.1"/>
    <property type="gene ID" value="ENSNFUG00015021500.1"/>
</dbReference>
<dbReference type="Proteomes" id="UP000694548">
    <property type="component" value="Chromosome sgr12"/>
</dbReference>
<feature type="domain" description="Tyrosine specific protein phosphatases" evidence="18">
    <location>
        <begin position="154"/>
        <end position="206"/>
    </location>
</feature>
<evidence type="ECO:0000259" key="17">
    <source>
        <dbReference type="PROSITE" id="PS50054"/>
    </source>
</evidence>
<dbReference type="GO" id="GO:0008138">
    <property type="term" value="F:protein tyrosine/serine/threonine phosphatase activity"/>
    <property type="evidence" value="ECO:0007669"/>
    <property type="project" value="InterPro"/>
</dbReference>
<dbReference type="GO" id="GO:0033549">
    <property type="term" value="F:MAP kinase phosphatase activity"/>
    <property type="evidence" value="ECO:0007669"/>
    <property type="project" value="TreeGrafter"/>
</dbReference>
<comment type="subcellular location">
    <subcellularLocation>
        <location evidence="2">Cytoplasm</location>
    </subcellularLocation>
    <subcellularLocation>
        <location evidence="1">Nucleus</location>
    </subcellularLocation>
</comment>
<dbReference type="InterPro" id="IPR020422">
    <property type="entry name" value="TYR_PHOSPHATASE_DUAL_dom"/>
</dbReference>
<reference evidence="19" key="3">
    <citation type="submission" date="2025-09" db="UniProtKB">
        <authorList>
            <consortium name="Ensembl"/>
        </authorList>
    </citation>
    <scope>IDENTIFICATION</scope>
</reference>
<keyword evidence="7" id="KW-0378">Hydrolase</keyword>
<dbReference type="GO" id="GO:0004722">
    <property type="term" value="F:protein serine/threonine phosphatase activity"/>
    <property type="evidence" value="ECO:0007669"/>
    <property type="project" value="UniProtKB-EC"/>
</dbReference>
<dbReference type="PROSITE" id="PS50056">
    <property type="entry name" value="TYR_PHOSPHATASE_2"/>
    <property type="match status" value="2"/>
</dbReference>
<keyword evidence="6" id="KW-0963">Cytoplasm</keyword>
<feature type="domain" description="Tyrosine-protein phosphatase" evidence="17">
    <location>
        <begin position="255"/>
        <end position="404"/>
    </location>
</feature>
<dbReference type="InterPro" id="IPR016130">
    <property type="entry name" value="Tyr_Pase_AS"/>
</dbReference>
<organism evidence="19 20">
    <name type="scientific">Nothobranchius furzeri</name>
    <name type="common">Turquoise killifish</name>
    <dbReference type="NCBI Taxonomy" id="105023"/>
    <lineage>
        <taxon>Eukaryota</taxon>
        <taxon>Metazoa</taxon>
        <taxon>Chordata</taxon>
        <taxon>Craniata</taxon>
        <taxon>Vertebrata</taxon>
        <taxon>Euteleostomi</taxon>
        <taxon>Actinopterygii</taxon>
        <taxon>Neopterygii</taxon>
        <taxon>Teleostei</taxon>
        <taxon>Neoteleostei</taxon>
        <taxon>Acanthomorphata</taxon>
        <taxon>Ovalentaria</taxon>
        <taxon>Atherinomorphae</taxon>
        <taxon>Cyprinodontiformes</taxon>
        <taxon>Nothobranchiidae</taxon>
        <taxon>Nothobranchius</taxon>
    </lineage>
</organism>
<comment type="catalytic activity">
    <reaction evidence="13">
        <text>O-phospho-L-seryl-[protein] + H2O = L-seryl-[protein] + phosphate</text>
        <dbReference type="Rhea" id="RHEA:20629"/>
        <dbReference type="Rhea" id="RHEA-COMP:9863"/>
        <dbReference type="Rhea" id="RHEA-COMP:11604"/>
        <dbReference type="ChEBI" id="CHEBI:15377"/>
        <dbReference type="ChEBI" id="CHEBI:29999"/>
        <dbReference type="ChEBI" id="CHEBI:43474"/>
        <dbReference type="ChEBI" id="CHEBI:83421"/>
        <dbReference type="EC" id="3.1.3.16"/>
    </reaction>
</comment>
<evidence type="ECO:0000256" key="11">
    <source>
        <dbReference type="ARBA" id="ARBA00033152"/>
    </source>
</evidence>
<dbReference type="CDD" id="cd14515">
    <property type="entry name" value="DUSP3-like"/>
    <property type="match status" value="1"/>
</dbReference>
<dbReference type="PROSITE" id="PS50054">
    <property type="entry name" value="TYR_PHOSPHATASE_DUAL"/>
    <property type="match status" value="2"/>
</dbReference>
<dbReference type="Gene3D" id="3.90.190.10">
    <property type="entry name" value="Protein tyrosine phosphatase superfamily"/>
    <property type="match status" value="2"/>
</dbReference>
<dbReference type="GeneTree" id="ENSGT00940000162682"/>
<comment type="function">
    <text evidence="12">Dual specificity phosphatase able to dephosphorylate phosphotyrosine, phosphoserine and phosphothreonine residues within the same substrate, with a preference for phosphotyrosine as a substrate. Involved in the modulation of AMPK and MAPK1/2 signaling pathways.</text>
</comment>
<dbReference type="AlphaFoldDB" id="A0A8C6PMX0"/>